<comment type="caution">
    <text evidence="2">The sequence shown here is derived from an EMBL/GenBank/DDBJ whole genome shotgun (WGS) entry which is preliminary data.</text>
</comment>
<evidence type="ECO:0000313" key="3">
    <source>
        <dbReference type="Proteomes" id="UP000729402"/>
    </source>
</evidence>
<dbReference type="AlphaFoldDB" id="A0A8J5X381"/>
<dbReference type="EMBL" id="JAAALK010000079">
    <property type="protein sequence ID" value="KAG8100669.1"/>
    <property type="molecule type" value="Genomic_DNA"/>
</dbReference>
<evidence type="ECO:0000256" key="1">
    <source>
        <dbReference type="SAM" id="MobiDB-lite"/>
    </source>
</evidence>
<name>A0A8J5X381_ZIZPA</name>
<sequence>MAIRSLSGCSRLPSGVCGTRQKNSFEEVDGDDSAEQLGAHPFHSARHCERRHGRGERRYGGTYVTSIPVWLGSTVPSPPPPLFCYLLAITCQNLEYAMFSPRSSPSPPFTVVANCSANIPATNADTGGGYRNGATTSSSRSRAAARTDNVGRLASCNNRKSAMCCS</sequence>
<dbReference type="Proteomes" id="UP000729402">
    <property type="component" value="Unassembled WGS sequence"/>
</dbReference>
<gene>
    <name evidence="2" type="ORF">GUJ93_ZPchr0013g37785</name>
</gene>
<reference evidence="2" key="2">
    <citation type="submission" date="2021-02" db="EMBL/GenBank/DDBJ databases">
        <authorList>
            <person name="Kimball J.A."/>
            <person name="Haas M.W."/>
            <person name="Macchietto M."/>
            <person name="Kono T."/>
            <person name="Duquette J."/>
            <person name="Shao M."/>
        </authorList>
    </citation>
    <scope>NUCLEOTIDE SEQUENCE</scope>
    <source>
        <tissue evidence="2">Fresh leaf tissue</tissue>
    </source>
</reference>
<feature type="region of interest" description="Disordered" evidence="1">
    <location>
        <begin position="126"/>
        <end position="146"/>
    </location>
</feature>
<proteinExistence type="predicted"/>
<reference evidence="2" key="1">
    <citation type="journal article" date="2021" name="bioRxiv">
        <title>Whole Genome Assembly and Annotation of Northern Wild Rice, Zizania palustris L., Supports a Whole Genome Duplication in the Zizania Genus.</title>
        <authorList>
            <person name="Haas M."/>
            <person name="Kono T."/>
            <person name="Macchietto M."/>
            <person name="Millas R."/>
            <person name="McGilp L."/>
            <person name="Shao M."/>
            <person name="Duquette J."/>
            <person name="Hirsch C.N."/>
            <person name="Kimball J."/>
        </authorList>
    </citation>
    <scope>NUCLEOTIDE SEQUENCE</scope>
    <source>
        <tissue evidence="2">Fresh leaf tissue</tissue>
    </source>
</reference>
<keyword evidence="3" id="KW-1185">Reference proteome</keyword>
<feature type="compositionally biased region" description="Low complexity" evidence="1">
    <location>
        <begin position="134"/>
        <end position="146"/>
    </location>
</feature>
<accession>A0A8J5X381</accession>
<protein>
    <submittedName>
        <fullName evidence="2">Uncharacterized protein</fullName>
    </submittedName>
</protein>
<evidence type="ECO:0000313" key="2">
    <source>
        <dbReference type="EMBL" id="KAG8100669.1"/>
    </source>
</evidence>
<organism evidence="2 3">
    <name type="scientific">Zizania palustris</name>
    <name type="common">Northern wild rice</name>
    <dbReference type="NCBI Taxonomy" id="103762"/>
    <lineage>
        <taxon>Eukaryota</taxon>
        <taxon>Viridiplantae</taxon>
        <taxon>Streptophyta</taxon>
        <taxon>Embryophyta</taxon>
        <taxon>Tracheophyta</taxon>
        <taxon>Spermatophyta</taxon>
        <taxon>Magnoliopsida</taxon>
        <taxon>Liliopsida</taxon>
        <taxon>Poales</taxon>
        <taxon>Poaceae</taxon>
        <taxon>BOP clade</taxon>
        <taxon>Oryzoideae</taxon>
        <taxon>Oryzeae</taxon>
        <taxon>Zizaniinae</taxon>
        <taxon>Zizania</taxon>
    </lineage>
</organism>